<dbReference type="AlphaFoldDB" id="A0A0B7GYL9"/>
<dbReference type="InterPro" id="IPR052174">
    <property type="entry name" value="Flavoredoxin"/>
</dbReference>
<proteinExistence type="inferred from homology"/>
<evidence type="ECO:0000313" key="5">
    <source>
        <dbReference type="EMBL" id="CEM62015.1"/>
    </source>
</evidence>
<evidence type="ECO:0000256" key="1">
    <source>
        <dbReference type="ARBA" id="ARBA00001917"/>
    </source>
</evidence>
<keyword evidence="7" id="KW-1185">Reference proteome</keyword>
<dbReference type="EMBL" id="CP042817">
    <property type="protein sequence ID" value="QEJ98818.1"/>
    <property type="molecule type" value="Genomic_DNA"/>
</dbReference>
<accession>A0A0B7GYL9</accession>
<dbReference type="EMBL" id="CDNC01000019">
    <property type="protein sequence ID" value="CEM62015.1"/>
    <property type="molecule type" value="Genomic_DNA"/>
</dbReference>
<dbReference type="Proteomes" id="UP000323594">
    <property type="component" value="Chromosome"/>
</dbReference>
<dbReference type="GeneID" id="57753900"/>
<evidence type="ECO:0000313" key="7">
    <source>
        <dbReference type="Proteomes" id="UP000042527"/>
    </source>
</evidence>
<reference evidence="5" key="2">
    <citation type="submission" date="2015-01" db="EMBL/GenBank/DDBJ databases">
        <authorList>
            <person name="Xiang T."/>
            <person name="Song Y."/>
            <person name="Huang L."/>
            <person name="Wang B."/>
            <person name="Wu P."/>
        </authorList>
    </citation>
    <scope>NUCLEOTIDE SEQUENCE [LARGE SCALE GENOMIC DNA]</scope>
    <source>
        <strain evidence="5">V1</strain>
    </source>
</reference>
<dbReference type="Pfam" id="PF01613">
    <property type="entry name" value="Flavin_Reduct"/>
    <property type="match status" value="1"/>
</dbReference>
<evidence type="ECO:0000313" key="8">
    <source>
        <dbReference type="Proteomes" id="UP000323594"/>
    </source>
</evidence>
<dbReference type="RefSeq" id="WP_002698635.1">
    <property type="nucleotide sequence ID" value="NZ_CDNC01000019.1"/>
</dbReference>
<evidence type="ECO:0000256" key="2">
    <source>
        <dbReference type="ARBA" id="ARBA00022630"/>
    </source>
</evidence>
<dbReference type="Proteomes" id="UP000042527">
    <property type="component" value="Unassembled WGS sequence"/>
</dbReference>
<dbReference type="GO" id="GO:0010181">
    <property type="term" value="F:FMN binding"/>
    <property type="evidence" value="ECO:0007669"/>
    <property type="project" value="InterPro"/>
</dbReference>
<dbReference type="InterPro" id="IPR012349">
    <property type="entry name" value="Split_barrel_FMN-bd"/>
</dbReference>
<evidence type="ECO:0000256" key="3">
    <source>
        <dbReference type="ARBA" id="ARBA00038054"/>
    </source>
</evidence>
<sequence length="185" mass="20249">MRKDFGVKTWFYPLPVLIVGTYDENGKANAMNAAWGGIYDTNQVIICLSPGHKTAKNIHAKKAFTISFADADHVVAADYVGIASGNKVPDKMEKAGFTTEKSVFVDAPIIRELPMALECRLIKTTEEGNFIGEIVNISADEKIIGEDDLIDAEKLQAICYDPVHHDYLVLGKKVGKAFSDGKSLE</sequence>
<protein>
    <submittedName>
        <fullName evidence="6">Flavin reductase family protein</fullName>
    </submittedName>
    <submittedName>
        <fullName evidence="5">Flavoredoxin</fullName>
    </submittedName>
</protein>
<reference evidence="6 8" key="3">
    <citation type="submission" date="2019-08" db="EMBL/GenBank/DDBJ databases">
        <authorList>
            <person name="Kuhnert P."/>
        </authorList>
    </citation>
    <scope>NUCLEOTIDE SEQUENCE [LARGE SCALE GENOMIC DNA]</scope>
    <source>
        <strain evidence="6 8">B36.5</strain>
    </source>
</reference>
<gene>
    <name evidence="6" type="ORF">FUT82_12980</name>
    <name evidence="5" type="ORF">TPHV1_260004</name>
</gene>
<keyword evidence="2" id="KW-0285">Flavoprotein</keyword>
<organism evidence="5 7">
    <name type="scientific">Treponema phagedenis</name>
    <dbReference type="NCBI Taxonomy" id="162"/>
    <lineage>
        <taxon>Bacteria</taxon>
        <taxon>Pseudomonadati</taxon>
        <taxon>Spirochaetota</taxon>
        <taxon>Spirochaetia</taxon>
        <taxon>Spirochaetales</taxon>
        <taxon>Treponemataceae</taxon>
        <taxon>Treponema</taxon>
    </lineage>
</organism>
<name>A0A0B7GYL9_TREPH</name>
<evidence type="ECO:0000313" key="6">
    <source>
        <dbReference type="EMBL" id="QEJ98818.1"/>
    </source>
</evidence>
<evidence type="ECO:0000259" key="4">
    <source>
        <dbReference type="SMART" id="SM00903"/>
    </source>
</evidence>
<dbReference type="OrthoDB" id="9806228at2"/>
<dbReference type="InterPro" id="IPR002563">
    <property type="entry name" value="Flavin_Rdtase-like_dom"/>
</dbReference>
<dbReference type="Gene3D" id="2.30.110.10">
    <property type="entry name" value="Electron Transport, Fmn-binding Protein, Chain A"/>
    <property type="match status" value="1"/>
</dbReference>
<dbReference type="GO" id="GO:0016646">
    <property type="term" value="F:oxidoreductase activity, acting on the CH-NH group of donors, NAD or NADP as acceptor"/>
    <property type="evidence" value="ECO:0007669"/>
    <property type="project" value="UniProtKB-ARBA"/>
</dbReference>
<feature type="domain" description="Flavin reductase like" evidence="4">
    <location>
        <begin position="11"/>
        <end position="146"/>
    </location>
</feature>
<dbReference type="SMART" id="SM00903">
    <property type="entry name" value="Flavin_Reduct"/>
    <property type="match status" value="1"/>
</dbReference>
<dbReference type="PANTHER" id="PTHR43567:SF1">
    <property type="entry name" value="FLAVOREDOXIN"/>
    <property type="match status" value="1"/>
</dbReference>
<reference evidence="7" key="1">
    <citation type="submission" date="2015-01" db="EMBL/GenBank/DDBJ databases">
        <authorList>
            <person name="Manzoor Shahid"/>
            <person name="Zubair Saima"/>
        </authorList>
    </citation>
    <scope>NUCLEOTIDE SEQUENCE [LARGE SCALE GENOMIC DNA]</scope>
    <source>
        <strain evidence="7">V1</strain>
    </source>
</reference>
<comment type="cofactor">
    <cofactor evidence="1">
        <name>FMN</name>
        <dbReference type="ChEBI" id="CHEBI:58210"/>
    </cofactor>
</comment>
<comment type="similarity">
    <text evidence="3">Belongs to the flavoredoxin family.</text>
</comment>
<dbReference type="PANTHER" id="PTHR43567">
    <property type="entry name" value="FLAVOREDOXIN-RELATED-RELATED"/>
    <property type="match status" value="1"/>
</dbReference>
<dbReference type="SUPFAM" id="SSF50475">
    <property type="entry name" value="FMN-binding split barrel"/>
    <property type="match status" value="1"/>
</dbReference>